<dbReference type="EnsemblBacteria" id="BAA17961">
    <property type="protein sequence ID" value="BAA17961"/>
    <property type="gene ID" value="BAA17961"/>
</dbReference>
<proteinExistence type="predicted"/>
<reference evidence="4 5" key="1">
    <citation type="journal article" date="1995" name="DNA Res.">
        <title>Sequence analysis of the genome of the unicellular cyanobacterium Synechocystis sp. strain PCC6803. I. Sequence features in the 1 Mb region from map positions 64% to 92% of the genome.</title>
        <authorList>
            <person name="Kaneko T."/>
            <person name="Tanaka A."/>
            <person name="Sato S."/>
            <person name="Kotani H."/>
            <person name="Sazuka T."/>
            <person name="Miyajima N."/>
            <person name="Sugiura M."/>
            <person name="Tabata S."/>
        </authorList>
    </citation>
    <scope>NUCLEOTIDE SEQUENCE [LARGE SCALE GENOMIC DNA]</scope>
    <source>
        <strain evidence="5">ATCC 27184 / PCC 6803 / Kazusa</strain>
    </source>
</reference>
<dbReference type="GO" id="GO:0032259">
    <property type="term" value="P:methylation"/>
    <property type="evidence" value="ECO:0007669"/>
    <property type="project" value="UniProtKB-KW"/>
</dbReference>
<dbReference type="PhylomeDB" id="P73897"/>
<protein>
    <submittedName>
        <fullName evidence="4">Sll0241 protein</fullName>
    </submittedName>
</protein>
<dbReference type="Gene3D" id="2.130.10.10">
    <property type="entry name" value="YVTN repeat-like/Quinoprotein amine dehydrogenase"/>
    <property type="match status" value="2"/>
</dbReference>
<dbReference type="EMBL" id="BA000022">
    <property type="protein sequence ID" value="BAA17961.1"/>
    <property type="molecule type" value="Genomic_DNA"/>
</dbReference>
<dbReference type="AlphaFoldDB" id="P73897"/>
<dbReference type="SUPFAM" id="SSF63829">
    <property type="entry name" value="Calcium-dependent phosphotriesterase"/>
    <property type="match status" value="1"/>
</dbReference>
<dbReference type="PANTHER" id="PTHR24422">
    <property type="entry name" value="CHEMOTAXIS PROTEIN METHYLTRANSFERASE"/>
    <property type="match status" value="1"/>
</dbReference>
<name>P73897_SYNY3</name>
<evidence type="ECO:0000256" key="1">
    <source>
        <dbReference type="ARBA" id="ARBA00022603"/>
    </source>
</evidence>
<dbReference type="Proteomes" id="UP000001425">
    <property type="component" value="Chromosome"/>
</dbReference>
<dbReference type="Pfam" id="PF07494">
    <property type="entry name" value="Reg_prop"/>
    <property type="match status" value="4"/>
</dbReference>
<dbReference type="PIR" id="S75099">
    <property type="entry name" value="S75099"/>
</dbReference>
<evidence type="ECO:0000256" key="2">
    <source>
        <dbReference type="ARBA" id="ARBA00022679"/>
    </source>
</evidence>
<dbReference type="STRING" id="1148.gene:10498830"/>
<evidence type="ECO:0000256" key="3">
    <source>
        <dbReference type="ARBA" id="ARBA00022691"/>
    </source>
</evidence>
<gene>
    <name evidence="4" type="ordered locus">sll0241</name>
</gene>
<keyword evidence="2" id="KW-0808">Transferase</keyword>
<evidence type="ECO:0000313" key="4">
    <source>
        <dbReference type="EMBL" id="BAA17961.1"/>
    </source>
</evidence>
<accession>P73897</accession>
<keyword evidence="5" id="KW-1185">Reference proteome</keyword>
<organism evidence="4 5">
    <name type="scientific">Synechocystis sp. (strain ATCC 27184 / PCC 6803 / Kazusa)</name>
    <dbReference type="NCBI Taxonomy" id="1111708"/>
    <lineage>
        <taxon>Bacteria</taxon>
        <taxon>Bacillati</taxon>
        <taxon>Cyanobacteriota</taxon>
        <taxon>Cyanophyceae</taxon>
        <taxon>Synechococcales</taxon>
        <taxon>Merismopediaceae</taxon>
        <taxon>Synechocystis</taxon>
    </lineage>
</organism>
<dbReference type="InterPro" id="IPR015943">
    <property type="entry name" value="WD40/YVTN_repeat-like_dom_sf"/>
</dbReference>
<dbReference type="PaxDb" id="1148-1653044"/>
<dbReference type="InterPro" id="IPR050903">
    <property type="entry name" value="Bact_Chemotaxis_MeTrfase"/>
</dbReference>
<keyword evidence="1" id="KW-0489">Methyltransferase</keyword>
<dbReference type="KEGG" id="syn:sll0241"/>
<keyword evidence="3" id="KW-0949">S-adenosyl-L-methionine</keyword>
<reference evidence="4 5" key="2">
    <citation type="journal article" date="1996" name="DNA Res.">
        <title>Sequence analysis of the genome of the unicellular cyanobacterium Synechocystis sp. strain PCC6803. II. Sequence determination of the entire genome and assignment of potential protein-coding regions.</title>
        <authorList>
            <person name="Kaneko T."/>
            <person name="Sato S."/>
            <person name="Kotani H."/>
            <person name="Tanaka A."/>
            <person name="Asamizu E."/>
            <person name="Nakamura Y."/>
            <person name="Miyajima N."/>
            <person name="Hirosawa M."/>
            <person name="Sugiura M."/>
            <person name="Sasamoto S."/>
            <person name="Kimura T."/>
            <person name="Hosouchi T."/>
            <person name="Matsuno A."/>
            <person name="Muraki A."/>
            <person name="Nakazaki N."/>
            <person name="Naruo K."/>
            <person name="Okumura S."/>
            <person name="Shimpo S."/>
            <person name="Takeuchi C."/>
            <person name="Wada T."/>
            <person name="Watanabe A."/>
            <person name="Yamada M."/>
            <person name="Yasuda M."/>
            <person name="Tabata S."/>
        </authorList>
    </citation>
    <scope>NUCLEOTIDE SEQUENCE [LARGE SCALE GENOMIC DNA]</scope>
    <source>
        <strain evidence="5">ATCC 27184 / PCC 6803 / Kazusa</strain>
    </source>
</reference>
<dbReference type="GO" id="GO:0008276">
    <property type="term" value="F:protein methyltransferase activity"/>
    <property type="evidence" value="ECO:0000318"/>
    <property type="project" value="GO_Central"/>
</dbReference>
<sequence length="340" mass="38089">MKMKPWRFLLLLGIFVILSVELLGLMRRNFQSKRRPGWQIIRPPHEVSALVLQNQILWSGGKDGVVGIDIQKREIVKTITCDPPVNFVQALVLDRQNWLWIAHNKGLSYYDGQRCQAYQSDDSRFREPINTLYLDRQGQLWIGTWQGAAVKEKAGWRWLGMADGLPDLMINLIAQDSQGGMWFGSSVAPRGGLNYCLKKTCQKFSTSNGLPHNNITSLWIKDSNKVWVGTGFFDRGGAAQLEANNSGWVVRKTLTAANGLAGAKVRSIYQDRQGVLWLGSENDGLARLAGENWLTLTEADGLANQEVKVMLEDQAGNFWIGTKDGVNYIPAEQLLKLGDK</sequence>
<evidence type="ECO:0000313" key="5">
    <source>
        <dbReference type="Proteomes" id="UP000001425"/>
    </source>
</evidence>
<dbReference type="InParanoid" id="P73897"/>
<dbReference type="eggNOG" id="COG3292">
    <property type="taxonomic scope" value="Bacteria"/>
</dbReference>
<dbReference type="PANTHER" id="PTHR24422:SF19">
    <property type="entry name" value="CHEMOTAXIS PROTEIN METHYLTRANSFERASE"/>
    <property type="match status" value="1"/>
</dbReference>
<dbReference type="InterPro" id="IPR011110">
    <property type="entry name" value="Reg_prop"/>
</dbReference>